<feature type="binding site" evidence="6">
    <location>
        <position position="7"/>
    </location>
    <ligand>
        <name>Mg(2+)</name>
        <dbReference type="ChEBI" id="CHEBI:18420"/>
    </ligand>
</feature>
<keyword evidence="6" id="KW-0479">Metal-binding</keyword>
<keyword evidence="9" id="KW-1185">Reference proteome</keyword>
<dbReference type="GO" id="GO:0006083">
    <property type="term" value="P:acetate metabolic process"/>
    <property type="evidence" value="ECO:0007669"/>
    <property type="project" value="TreeGrafter"/>
</dbReference>
<comment type="caution">
    <text evidence="8">The sequence shown here is derived from an EMBL/GenBank/DDBJ whole genome shotgun (WGS) entry which is preliminary data.</text>
</comment>
<dbReference type="UniPathway" id="UPA00340">
    <property type="reaction ID" value="UER00458"/>
</dbReference>
<dbReference type="GO" id="GO:0005737">
    <property type="term" value="C:cytoplasm"/>
    <property type="evidence" value="ECO:0007669"/>
    <property type="project" value="UniProtKB-SubCell"/>
</dbReference>
<feature type="site" description="Transition state stabilizer" evidence="6">
    <location>
        <position position="243"/>
    </location>
</feature>
<dbReference type="Pfam" id="PF00871">
    <property type="entry name" value="Acetate_kinase"/>
    <property type="match status" value="1"/>
</dbReference>
<keyword evidence="2 6" id="KW-0808">Transferase</keyword>
<comment type="catalytic activity">
    <reaction evidence="6">
        <text>acetate + ATP = acetyl phosphate + ADP</text>
        <dbReference type="Rhea" id="RHEA:11352"/>
        <dbReference type="ChEBI" id="CHEBI:22191"/>
        <dbReference type="ChEBI" id="CHEBI:30089"/>
        <dbReference type="ChEBI" id="CHEBI:30616"/>
        <dbReference type="ChEBI" id="CHEBI:456216"/>
        <dbReference type="EC" id="2.7.2.1"/>
    </reaction>
</comment>
<dbReference type="CDD" id="cd24010">
    <property type="entry name" value="ASKHA_NBD_AcK_PK"/>
    <property type="match status" value="1"/>
</dbReference>
<sequence length="405" mass="44062">MNILVLNCGSSSIKYQLFNMDDNSHHVLGKGAVEKIGLKGSFLKHEKENGEKVLLEGEILDHQTGIDYILGLLSSEKHGCIKNLEEIDAVGHRVVHGGETFNSSVFITNEVVDKMNECIDLAPLHNPPNLSGISAIEHLLPSVPQVGVFDTAFHQTMPKHAYMYAIPYSLYQKYGIRRYGFHGTSHKYVSARACEILGIDYAKAKVISCHLGNGASISAVKNGESVDTSMGFTPIEGLMMGTRAGDLDIGAATYIMDKEMIGTRSASVLFNKQSGLMGVTGISSDMREIRAAAAKGDKMAILGMDMYAYRVKKYVGAYAAAMGGVDVILFTGGIGENATYLRQEICSELEYMGVEMDDKVNETVLGEEAVVSKDSSKVKIMVVPTDEELVIAKDTRQIVEELANR</sequence>
<evidence type="ECO:0000256" key="7">
    <source>
        <dbReference type="RuleBase" id="RU003835"/>
    </source>
</evidence>
<dbReference type="Gene3D" id="3.30.420.40">
    <property type="match status" value="2"/>
</dbReference>
<dbReference type="PANTHER" id="PTHR21060:SF15">
    <property type="entry name" value="ACETATE KINASE-RELATED"/>
    <property type="match status" value="1"/>
</dbReference>
<comment type="subunit">
    <text evidence="6">Homodimer.</text>
</comment>
<dbReference type="PANTHER" id="PTHR21060">
    <property type="entry name" value="ACETATE KINASE"/>
    <property type="match status" value="1"/>
</dbReference>
<evidence type="ECO:0000256" key="4">
    <source>
        <dbReference type="ARBA" id="ARBA00022777"/>
    </source>
</evidence>
<dbReference type="AlphaFoldDB" id="W7XY13"/>
<dbReference type="HAMAP" id="MF_00020">
    <property type="entry name" value="Acetate_kinase"/>
    <property type="match status" value="1"/>
</dbReference>
<dbReference type="PROSITE" id="PS01075">
    <property type="entry name" value="ACETATE_KINASE_1"/>
    <property type="match status" value="1"/>
</dbReference>
<feature type="binding site" evidence="6">
    <location>
        <begin position="333"/>
        <end position="337"/>
    </location>
    <ligand>
        <name>ATP</name>
        <dbReference type="ChEBI" id="CHEBI:30616"/>
    </ligand>
</feature>
<feature type="active site" description="Proton donor/acceptor" evidence="6">
    <location>
        <position position="150"/>
    </location>
</feature>
<dbReference type="SUPFAM" id="SSF53067">
    <property type="entry name" value="Actin-like ATPase domain"/>
    <property type="match status" value="2"/>
</dbReference>
<reference evidence="8 9" key="1">
    <citation type="journal article" date="2014" name="Genome Announc.">
        <title>Draft Genome Sequence of Cytophaga fermentans JCM 21142T, a Facultative Anaerobe Isolated from Marine Mud.</title>
        <authorList>
            <person name="Starns D."/>
            <person name="Oshima K."/>
            <person name="Suda W."/>
            <person name="Iino T."/>
            <person name="Yuki M."/>
            <person name="Inoue J."/>
            <person name="Kitamura K."/>
            <person name="Iida T."/>
            <person name="Darby A."/>
            <person name="Hattori M."/>
            <person name="Ohkuma M."/>
        </authorList>
    </citation>
    <scope>NUCLEOTIDE SEQUENCE [LARGE SCALE GENOMIC DNA]</scope>
    <source>
        <strain evidence="8 9">JCM 21142</strain>
    </source>
</reference>
<comment type="similarity">
    <text evidence="1 6 7">Belongs to the acetokinase family.</text>
</comment>
<dbReference type="GO" id="GO:0006085">
    <property type="term" value="P:acetyl-CoA biosynthetic process"/>
    <property type="evidence" value="ECO:0007669"/>
    <property type="project" value="UniProtKB-UniRule"/>
</dbReference>
<dbReference type="InterPro" id="IPR000890">
    <property type="entry name" value="Aliphatic_acid_kin_short-chain"/>
</dbReference>
<keyword evidence="6" id="KW-0460">Magnesium</keyword>
<dbReference type="Proteomes" id="UP000019402">
    <property type="component" value="Unassembled WGS sequence"/>
</dbReference>
<dbReference type="GO" id="GO:0008776">
    <property type="term" value="F:acetate kinase activity"/>
    <property type="evidence" value="ECO:0007669"/>
    <property type="project" value="UniProtKB-UniRule"/>
</dbReference>
<dbReference type="NCBIfam" id="TIGR00016">
    <property type="entry name" value="ackA"/>
    <property type="match status" value="1"/>
</dbReference>
<dbReference type="eggNOG" id="COG0282">
    <property type="taxonomic scope" value="Bacteria"/>
</dbReference>
<keyword evidence="4 6" id="KW-0418">Kinase</keyword>
<protein>
    <recommendedName>
        <fullName evidence="6">Acetate kinase</fullName>
        <ecNumber evidence="6">2.7.2.1</ecNumber>
    </recommendedName>
    <alternativeName>
        <fullName evidence="6">Acetokinase</fullName>
    </alternativeName>
</protein>
<comment type="pathway">
    <text evidence="6">Metabolic intermediate biosynthesis; acetyl-CoA biosynthesis; acetyl-CoA from acetate: step 1/2.</text>
</comment>
<dbReference type="PRINTS" id="PR00471">
    <property type="entry name" value="ACETATEKNASE"/>
</dbReference>
<accession>W7XY13</accession>
<proteinExistence type="inferred from homology"/>
<dbReference type="EMBL" id="BAMD01000024">
    <property type="protein sequence ID" value="GAF03470.1"/>
    <property type="molecule type" value="Genomic_DNA"/>
</dbReference>
<organism evidence="8 9">
    <name type="scientific">Saccharicrinis fermentans DSM 9555 = JCM 21142</name>
    <dbReference type="NCBI Taxonomy" id="869213"/>
    <lineage>
        <taxon>Bacteria</taxon>
        <taxon>Pseudomonadati</taxon>
        <taxon>Bacteroidota</taxon>
        <taxon>Bacteroidia</taxon>
        <taxon>Marinilabiliales</taxon>
        <taxon>Marinilabiliaceae</taxon>
        <taxon>Saccharicrinis</taxon>
    </lineage>
</organism>
<dbReference type="PROSITE" id="PS01076">
    <property type="entry name" value="ACETATE_KINASE_2"/>
    <property type="match status" value="1"/>
</dbReference>
<keyword evidence="5 6" id="KW-0067">ATP-binding</keyword>
<evidence type="ECO:0000313" key="8">
    <source>
        <dbReference type="EMBL" id="GAF03470.1"/>
    </source>
</evidence>
<evidence type="ECO:0000256" key="2">
    <source>
        <dbReference type="ARBA" id="ARBA00022679"/>
    </source>
</evidence>
<evidence type="ECO:0000256" key="5">
    <source>
        <dbReference type="ARBA" id="ARBA00022840"/>
    </source>
</evidence>
<dbReference type="GO" id="GO:0000287">
    <property type="term" value="F:magnesium ion binding"/>
    <property type="evidence" value="ECO:0007669"/>
    <property type="project" value="UniProtKB-UniRule"/>
</dbReference>
<dbReference type="STRING" id="869213.GCA_000517085_00930"/>
<feature type="binding site" evidence="6">
    <location>
        <position position="14"/>
    </location>
    <ligand>
        <name>ATP</name>
        <dbReference type="ChEBI" id="CHEBI:30616"/>
    </ligand>
</feature>
<feature type="binding site" evidence="6">
    <location>
        <begin position="285"/>
        <end position="287"/>
    </location>
    <ligand>
        <name>ATP</name>
        <dbReference type="ChEBI" id="CHEBI:30616"/>
    </ligand>
</feature>
<evidence type="ECO:0000256" key="3">
    <source>
        <dbReference type="ARBA" id="ARBA00022741"/>
    </source>
</evidence>
<dbReference type="OrthoDB" id="9802453at2"/>
<name>W7XY13_9BACT</name>
<feature type="site" description="Transition state stabilizer" evidence="6">
    <location>
        <position position="182"/>
    </location>
</feature>
<comment type="cofactor">
    <cofactor evidence="6">
        <name>Mg(2+)</name>
        <dbReference type="ChEBI" id="CHEBI:18420"/>
    </cofactor>
    <cofactor evidence="6">
        <name>Mn(2+)</name>
        <dbReference type="ChEBI" id="CHEBI:29035"/>
    </cofactor>
    <text evidence="6">Mg(2+). Can also accept Mn(2+).</text>
</comment>
<gene>
    <name evidence="6" type="primary">ackA</name>
    <name evidence="8" type="ORF">JCM21142_52146</name>
</gene>
<dbReference type="EC" id="2.7.2.1" evidence="6"/>
<evidence type="ECO:0000256" key="1">
    <source>
        <dbReference type="ARBA" id="ARBA00008748"/>
    </source>
</evidence>
<keyword evidence="3 6" id="KW-0547">Nucleotide-binding</keyword>
<dbReference type="InterPro" id="IPR043129">
    <property type="entry name" value="ATPase_NBD"/>
</dbReference>
<comment type="subcellular location">
    <subcellularLocation>
        <location evidence="6">Cytoplasm</location>
    </subcellularLocation>
</comment>
<evidence type="ECO:0000313" key="9">
    <source>
        <dbReference type="Proteomes" id="UP000019402"/>
    </source>
</evidence>
<dbReference type="RefSeq" id="WP_027470875.1">
    <property type="nucleotide sequence ID" value="NZ_BAMD01000024.1"/>
</dbReference>
<dbReference type="GO" id="GO:0005524">
    <property type="term" value="F:ATP binding"/>
    <property type="evidence" value="ECO:0007669"/>
    <property type="project" value="UniProtKB-KW"/>
</dbReference>
<dbReference type="InterPro" id="IPR023865">
    <property type="entry name" value="Aliphatic_acid_kinase_CS"/>
</dbReference>
<feature type="binding site" evidence="6">
    <location>
        <position position="387"/>
    </location>
    <ligand>
        <name>Mg(2+)</name>
        <dbReference type="ChEBI" id="CHEBI:18420"/>
    </ligand>
</feature>
<keyword evidence="6" id="KW-0963">Cytoplasm</keyword>
<dbReference type="PIRSF" id="PIRSF000722">
    <property type="entry name" value="Acetate_prop_kin"/>
    <property type="match status" value="1"/>
</dbReference>
<evidence type="ECO:0000256" key="6">
    <source>
        <dbReference type="HAMAP-Rule" id="MF_00020"/>
    </source>
</evidence>
<feature type="binding site" evidence="6">
    <location>
        <position position="93"/>
    </location>
    <ligand>
        <name>substrate</name>
    </ligand>
</feature>
<dbReference type="InterPro" id="IPR004372">
    <property type="entry name" value="Ac/propionate_kinase"/>
</dbReference>
<feature type="binding site" evidence="6">
    <location>
        <begin position="210"/>
        <end position="214"/>
    </location>
    <ligand>
        <name>ATP</name>
        <dbReference type="ChEBI" id="CHEBI:30616"/>
    </ligand>
</feature>
<comment type="function">
    <text evidence="6">Catalyzes the formation of acetyl phosphate from acetate and ATP. Can also catalyze the reverse reaction.</text>
</comment>